<sequence length="76" mass="7894">MAGSAIPPPAGVLAFGGAAFLCRCRKIAQPVGPISPWAAIRASMVAWTPVAEAEDTQADLGRLQQDRRSAFQGQSA</sequence>
<evidence type="ECO:0000313" key="2">
    <source>
        <dbReference type="Proteomes" id="UP000249922"/>
    </source>
</evidence>
<dbReference type="Proteomes" id="UP000249922">
    <property type="component" value="Chromosome"/>
</dbReference>
<organism evidence="1 2">
    <name type="scientific">Paracoccus mutanolyticus</name>
    <dbReference type="NCBI Taxonomy" id="1499308"/>
    <lineage>
        <taxon>Bacteria</taxon>
        <taxon>Pseudomonadati</taxon>
        <taxon>Pseudomonadota</taxon>
        <taxon>Alphaproteobacteria</taxon>
        <taxon>Rhodobacterales</taxon>
        <taxon>Paracoccaceae</taxon>
        <taxon>Paracoccus</taxon>
    </lineage>
</organism>
<dbReference type="EMBL" id="CP030239">
    <property type="protein sequence ID" value="AWX92327.1"/>
    <property type="molecule type" value="Genomic_DNA"/>
</dbReference>
<reference evidence="1 2" key="1">
    <citation type="submission" date="2018-06" db="EMBL/GenBank/DDBJ databases">
        <title>Complete genome sequence of Paracoccus mutanolyticus strain RSP-02 isolated from cellulosic waste.</title>
        <authorList>
            <person name="Amrutha R.N."/>
            <person name="Shrivastav A."/>
            <person name="Buddana S.K."/>
            <person name="Deshpande U."/>
            <person name="Prakasham R.S."/>
        </authorList>
    </citation>
    <scope>NUCLEOTIDE SEQUENCE [LARGE SCALE GENOMIC DNA]</scope>
    <source>
        <strain evidence="1 2">RSP-02</strain>
    </source>
</reference>
<gene>
    <name evidence="1" type="ORF">DPM13_00965</name>
</gene>
<keyword evidence="2" id="KW-1185">Reference proteome</keyword>
<name>A0ABM6WNZ4_9RHOB</name>
<proteinExistence type="predicted"/>
<evidence type="ECO:0000313" key="1">
    <source>
        <dbReference type="EMBL" id="AWX92327.1"/>
    </source>
</evidence>
<protein>
    <submittedName>
        <fullName evidence="1">Uncharacterized protein</fullName>
    </submittedName>
</protein>
<accession>A0ABM6WNZ4</accession>